<dbReference type="Pfam" id="PF15887">
    <property type="entry name" value="Peptidase_Mx"/>
    <property type="match status" value="1"/>
</dbReference>
<name>A0ABU7V3B9_9MICO</name>
<dbReference type="Gene3D" id="3.40.390.70">
    <property type="match status" value="1"/>
</dbReference>
<proteinExistence type="predicted"/>
<dbReference type="PIRSF" id="PIRSF012641">
    <property type="entry name" value="UCP012641"/>
    <property type="match status" value="1"/>
</dbReference>
<dbReference type="RefSeq" id="WP_331790773.1">
    <property type="nucleotide sequence ID" value="NZ_BAAAUO010000005.1"/>
</dbReference>
<evidence type="ECO:0000313" key="3">
    <source>
        <dbReference type="Proteomes" id="UP001351900"/>
    </source>
</evidence>
<dbReference type="InterPro" id="IPR031321">
    <property type="entry name" value="UCP012641"/>
</dbReference>
<dbReference type="Pfam" id="PF10005">
    <property type="entry name" value="Zn_ribbon_DZR_6"/>
    <property type="match status" value="1"/>
</dbReference>
<organism evidence="2 3">
    <name type="scientific">Microbacterium schleiferi</name>
    <dbReference type="NCBI Taxonomy" id="69362"/>
    <lineage>
        <taxon>Bacteria</taxon>
        <taxon>Bacillati</taxon>
        <taxon>Actinomycetota</taxon>
        <taxon>Actinomycetes</taxon>
        <taxon>Micrococcales</taxon>
        <taxon>Microbacteriaceae</taxon>
        <taxon>Microbacterium</taxon>
    </lineage>
</organism>
<keyword evidence="3" id="KW-1185">Reference proteome</keyword>
<evidence type="ECO:0000313" key="2">
    <source>
        <dbReference type="EMBL" id="MEF2254167.1"/>
    </source>
</evidence>
<accession>A0ABU7V3B9</accession>
<feature type="domain" description="Zinc-ribbon" evidence="1">
    <location>
        <begin position="4"/>
        <end position="88"/>
    </location>
</feature>
<gene>
    <name evidence="2" type="ORF">V2V91_03305</name>
</gene>
<dbReference type="InterPro" id="IPR011201">
    <property type="entry name" value="Zinc-ribbon_6_bact"/>
</dbReference>
<sequence>MKSYTCRVCGNRLFFENSVCVSCETPLGYSRAERDIVPLDADDRTYTDAGGVVWHVCTNLGLSGCTWLTTDAGGLCFSCGLTRTRPNDADLEGITNYAPAERAKRHLIAELDELGIPILDRTDDPRGVAFDLLSSVAEPVTIGHADGIVTIDLAEAEDAHREKVRAMLDEPYRTMLGHFRHEIGHYYESFLITDDDTRARARELFGDESEDYQAAIDRHYAEGAPADWQQHFISQYATMHPWEDFAETWAHYLHISDSIQTAEEFGLLRPAPTASFRERVTKTWMPLSTALNMMNRSMGYDDLYPFVLSTPVLDKLDFVAGLAADAAAGSVKDSSAGDVEPESGA</sequence>
<dbReference type="Proteomes" id="UP001351900">
    <property type="component" value="Unassembled WGS sequence"/>
</dbReference>
<evidence type="ECO:0000259" key="1">
    <source>
        <dbReference type="Pfam" id="PF10005"/>
    </source>
</evidence>
<protein>
    <submittedName>
        <fullName evidence="2">Zinc-binding metallopeptidase</fullName>
    </submittedName>
</protein>
<dbReference type="EMBL" id="JAZHOV010000002">
    <property type="protein sequence ID" value="MEF2254167.1"/>
    <property type="molecule type" value="Genomic_DNA"/>
</dbReference>
<reference evidence="2 3" key="1">
    <citation type="submission" date="2024-01" db="EMBL/GenBank/DDBJ databases">
        <title>the genome sequence of strain Microbacterium schleiferi NBRC 15075.</title>
        <authorList>
            <person name="Ding Y."/>
            <person name="Zhang G."/>
        </authorList>
    </citation>
    <scope>NUCLEOTIDE SEQUENCE [LARGE SCALE GENOMIC DNA]</scope>
    <source>
        <strain evidence="2 3">NBRC 15075</strain>
    </source>
</reference>
<comment type="caution">
    <text evidence="2">The sequence shown here is derived from an EMBL/GenBank/DDBJ whole genome shotgun (WGS) entry which is preliminary data.</text>
</comment>